<evidence type="ECO:0000256" key="3">
    <source>
        <dbReference type="ARBA" id="ARBA00007737"/>
    </source>
</evidence>
<keyword evidence="16" id="KW-1185">Reference proteome</keyword>
<sequence>MNATHVVPQLDTKSFWKDQRKPTLGWKITVHVEVQKVRCKASYESLKFRAPIEKMGKKIMKMMRQKGKFLVLHLRYEMDMLAFTGCNRGCTVEEAKELEGLRYSIPWSRKKKINSTTTRLAGSFPLTPEKTASTLQALGVDREMQNYIASGDIYGGEKRLAPLRVAYLNLVKKETLSPPSELLPFKKKPTLGWKITVISKGSLQGKLRVPEVQGSDREDGKENHENDETEGYSIPWSRKKKINSTTTRLAGSFPLTPEKTASTLQALGVDREMQNYIASGDIYGGEKRLTPLRATYPNLVKKETLLHPSEVLPFKKYATQMAALDYIVSLESDIFLPTYGGNMARLVEGHRRYLGFRPTIQLDQTALAHLIDKYEKNHNWQEFEQEVKRAHENRYGNPTK</sequence>
<dbReference type="InterPro" id="IPR024709">
    <property type="entry name" value="FucosylTrfase_pln"/>
</dbReference>
<keyword evidence="4" id="KW-0328">Glycosyltransferase</keyword>
<evidence type="ECO:0000256" key="10">
    <source>
        <dbReference type="ARBA" id="ARBA00023180"/>
    </source>
</evidence>
<evidence type="ECO:0000256" key="2">
    <source>
        <dbReference type="ARBA" id="ARBA00004881"/>
    </source>
</evidence>
<evidence type="ECO:0000256" key="5">
    <source>
        <dbReference type="ARBA" id="ARBA00022679"/>
    </source>
</evidence>
<protein>
    <recommendedName>
        <fullName evidence="13">O-fucosyltransferase family protein</fullName>
    </recommendedName>
</protein>
<evidence type="ECO:0000256" key="1">
    <source>
        <dbReference type="ARBA" id="ARBA00004606"/>
    </source>
</evidence>
<keyword evidence="9" id="KW-0472">Membrane</keyword>
<keyword evidence="6" id="KW-0812">Transmembrane</keyword>
<comment type="subcellular location">
    <subcellularLocation>
        <location evidence="1">Membrane</location>
        <topology evidence="1">Single-pass type II membrane protein</topology>
    </subcellularLocation>
</comment>
<keyword evidence="5" id="KW-0808">Transferase</keyword>
<comment type="caution">
    <text evidence="15">The sequence shown here is derived from an EMBL/GenBank/DDBJ whole genome shotgun (WGS) entry which is preliminary data.</text>
</comment>
<keyword evidence="10" id="KW-0325">Glycoprotein</keyword>
<dbReference type="EMBL" id="CACSLK010019758">
    <property type="protein sequence ID" value="CAA0819954.1"/>
    <property type="molecule type" value="Genomic_DNA"/>
</dbReference>
<keyword evidence="8" id="KW-1133">Transmembrane helix</keyword>
<evidence type="ECO:0000256" key="12">
    <source>
        <dbReference type="ARBA" id="ARBA00023277"/>
    </source>
</evidence>
<dbReference type="Pfam" id="PF10250">
    <property type="entry name" value="O-FucT"/>
    <property type="match status" value="2"/>
</dbReference>
<comment type="similarity">
    <text evidence="3">Belongs to the glycosyltransferase GT106 family.</text>
</comment>
<dbReference type="GO" id="GO:0016757">
    <property type="term" value="F:glycosyltransferase activity"/>
    <property type="evidence" value="ECO:0007669"/>
    <property type="project" value="UniProtKB-KW"/>
</dbReference>
<evidence type="ECO:0000256" key="8">
    <source>
        <dbReference type="ARBA" id="ARBA00022989"/>
    </source>
</evidence>
<evidence type="ECO:0000256" key="13">
    <source>
        <dbReference type="ARBA" id="ARBA00030350"/>
    </source>
</evidence>
<dbReference type="AlphaFoldDB" id="A0A9N7N0U0"/>
<evidence type="ECO:0000256" key="14">
    <source>
        <dbReference type="SAM" id="MobiDB-lite"/>
    </source>
</evidence>
<evidence type="ECO:0000256" key="11">
    <source>
        <dbReference type="ARBA" id="ARBA00023253"/>
    </source>
</evidence>
<dbReference type="PIRSF" id="PIRSF009360">
    <property type="entry name" value="UCP009360"/>
    <property type="match status" value="1"/>
</dbReference>
<evidence type="ECO:0000313" key="15">
    <source>
        <dbReference type="EMBL" id="CAA0819954.1"/>
    </source>
</evidence>
<feature type="region of interest" description="Disordered" evidence="14">
    <location>
        <begin position="206"/>
        <end position="234"/>
    </location>
</feature>
<comment type="pathway">
    <text evidence="2">Glycan metabolism.</text>
</comment>
<evidence type="ECO:0000256" key="6">
    <source>
        <dbReference type="ARBA" id="ARBA00022692"/>
    </source>
</evidence>
<organism evidence="15 16">
    <name type="scientific">Striga hermonthica</name>
    <name type="common">Purple witchweed</name>
    <name type="synonym">Buchnera hermonthica</name>
    <dbReference type="NCBI Taxonomy" id="68872"/>
    <lineage>
        <taxon>Eukaryota</taxon>
        <taxon>Viridiplantae</taxon>
        <taxon>Streptophyta</taxon>
        <taxon>Embryophyta</taxon>
        <taxon>Tracheophyta</taxon>
        <taxon>Spermatophyta</taxon>
        <taxon>Magnoliopsida</taxon>
        <taxon>eudicotyledons</taxon>
        <taxon>Gunneridae</taxon>
        <taxon>Pentapetalae</taxon>
        <taxon>asterids</taxon>
        <taxon>lamiids</taxon>
        <taxon>Lamiales</taxon>
        <taxon>Orobanchaceae</taxon>
        <taxon>Buchnereae</taxon>
        <taxon>Striga</taxon>
    </lineage>
</organism>
<gene>
    <name evidence="15" type="ORF">SHERM_18206</name>
</gene>
<dbReference type="GO" id="GO:0005737">
    <property type="term" value="C:cytoplasm"/>
    <property type="evidence" value="ECO:0007669"/>
    <property type="project" value="TreeGrafter"/>
</dbReference>
<accession>A0A9N7N0U0</accession>
<evidence type="ECO:0000256" key="4">
    <source>
        <dbReference type="ARBA" id="ARBA00022676"/>
    </source>
</evidence>
<proteinExistence type="inferred from homology"/>
<dbReference type="GO" id="GO:0006004">
    <property type="term" value="P:fucose metabolic process"/>
    <property type="evidence" value="ECO:0007669"/>
    <property type="project" value="UniProtKB-KW"/>
</dbReference>
<evidence type="ECO:0000256" key="7">
    <source>
        <dbReference type="ARBA" id="ARBA00022968"/>
    </source>
</evidence>
<dbReference type="InterPro" id="IPR019378">
    <property type="entry name" value="GDP-Fuc_O-FucTrfase"/>
</dbReference>
<feature type="compositionally biased region" description="Basic and acidic residues" evidence="14">
    <location>
        <begin position="214"/>
        <end position="226"/>
    </location>
</feature>
<name>A0A9N7N0U0_STRHE</name>
<reference evidence="15" key="1">
    <citation type="submission" date="2019-12" db="EMBL/GenBank/DDBJ databases">
        <authorList>
            <person name="Scholes J."/>
        </authorList>
    </citation>
    <scope>NUCLEOTIDE SEQUENCE</scope>
</reference>
<dbReference type="PANTHER" id="PTHR31741">
    <property type="entry name" value="OS02G0726500 PROTEIN-RELATED"/>
    <property type="match status" value="1"/>
</dbReference>
<keyword evidence="7" id="KW-0735">Signal-anchor</keyword>
<evidence type="ECO:0000256" key="9">
    <source>
        <dbReference type="ARBA" id="ARBA00023136"/>
    </source>
</evidence>
<dbReference type="Proteomes" id="UP001153555">
    <property type="component" value="Unassembled WGS sequence"/>
</dbReference>
<dbReference type="GO" id="GO:0016020">
    <property type="term" value="C:membrane"/>
    <property type="evidence" value="ECO:0007669"/>
    <property type="project" value="UniProtKB-SubCell"/>
</dbReference>
<keyword evidence="11" id="KW-0294">Fucose metabolism</keyword>
<dbReference type="PANTHER" id="PTHR31741:SF3">
    <property type="entry name" value="O-FUCOSYLTRANSFERASE FAMILY PROTEIN"/>
    <property type="match status" value="1"/>
</dbReference>
<evidence type="ECO:0000313" key="16">
    <source>
        <dbReference type="Proteomes" id="UP001153555"/>
    </source>
</evidence>
<keyword evidence="12" id="KW-0119">Carbohydrate metabolism</keyword>